<proteinExistence type="predicted"/>
<evidence type="ECO:0000313" key="2">
    <source>
        <dbReference type="Proteomes" id="UP000269377"/>
    </source>
</evidence>
<evidence type="ECO:0000313" key="1">
    <source>
        <dbReference type="EMBL" id="AUR82581.1"/>
    </source>
</evidence>
<accession>A0A2I7QMF0</accession>
<reference evidence="1 2" key="1">
    <citation type="submission" date="2017-11" db="EMBL/GenBank/DDBJ databases">
        <title>A major lineage of nontailed dsDNA viruses as unrecognized killers of marine bacteria.</title>
        <authorList>
            <person name="Kauffman K.M."/>
            <person name="Hussain F.A."/>
            <person name="Yang J."/>
            <person name="Arevalo P."/>
            <person name="Brown J.M."/>
            <person name="Chang W.K."/>
            <person name="VanInsberghe D."/>
            <person name="Elsherbini J."/>
            <person name="Cutler M.B."/>
            <person name="Kelly L."/>
            <person name="Polz M.F."/>
        </authorList>
    </citation>
    <scope>NUCLEOTIDE SEQUENCE [LARGE SCALE GENOMIC DNA]</scope>
</reference>
<protein>
    <submittedName>
        <fullName evidence="1">Uncharacterized protein</fullName>
    </submittedName>
</protein>
<dbReference type="Proteomes" id="UP000269377">
    <property type="component" value="Segment"/>
</dbReference>
<dbReference type="EMBL" id="MG592409">
    <property type="protein sequence ID" value="AUR82581.1"/>
    <property type="molecule type" value="Genomic_DNA"/>
</dbReference>
<organism evidence="1 2">
    <name type="scientific">Vibrio phage 1.025.O._10N.222.46.B6</name>
    <dbReference type="NCBI Taxonomy" id="1881420"/>
    <lineage>
        <taxon>Viruses</taxon>
        <taxon>Duplodnaviria</taxon>
        <taxon>Heunggongvirae</taxon>
        <taxon>Uroviricota</taxon>
        <taxon>Caudoviricetes</taxon>
        <taxon>Schitoviridae</taxon>
        <taxon>Pontosvirinae</taxon>
        <taxon>Nahantvirus</taxon>
        <taxon>Nahantvirus 49C7</taxon>
    </lineage>
</organism>
<sequence length="82" mass="9869">MRLILLYDKVDWYTPWMLIEVDELDIVVRWTSWCTSIDEVSETKLHETAEEDPVLLSELMRYEVKAEAKHLDEIKLLLLLEY</sequence>
<name>A0A2I7QMF0_9CAUD</name>
<gene>
    <name evidence="1" type="ORF">NVP1025O_098</name>
</gene>